<keyword evidence="12 17" id="KW-0046">Antibiotic resistance</keyword>
<name>A0ABT2Y6C0_9MOLU</name>
<feature type="transmembrane region" description="Helical" evidence="17">
    <location>
        <begin position="220"/>
        <end position="241"/>
    </location>
</feature>
<comment type="subcellular location">
    <subcellularLocation>
        <location evidence="1 17">Cell membrane</location>
        <topology evidence="1 17">Multi-pass membrane protein</topology>
    </subcellularLocation>
</comment>
<evidence type="ECO:0000256" key="11">
    <source>
        <dbReference type="ARBA" id="ARBA00023136"/>
    </source>
</evidence>
<keyword evidence="13 17" id="KW-0961">Cell wall biogenesis/degradation</keyword>
<evidence type="ECO:0000256" key="1">
    <source>
        <dbReference type="ARBA" id="ARBA00004651"/>
    </source>
</evidence>
<protein>
    <recommendedName>
        <fullName evidence="4 17">Undecaprenyl-diphosphatase</fullName>
        <ecNumber evidence="3 17">3.6.1.27</ecNumber>
    </recommendedName>
    <alternativeName>
        <fullName evidence="15 17">Bacitracin resistance protein</fullName>
    </alternativeName>
    <alternativeName>
        <fullName evidence="14 17">Undecaprenyl pyrophosphate phosphatase</fullName>
    </alternativeName>
</protein>
<dbReference type="PANTHER" id="PTHR30622:SF2">
    <property type="entry name" value="UNDECAPRENYL-DIPHOSPHATASE"/>
    <property type="match status" value="1"/>
</dbReference>
<evidence type="ECO:0000256" key="16">
    <source>
        <dbReference type="ARBA" id="ARBA00047594"/>
    </source>
</evidence>
<reference evidence="18" key="1">
    <citation type="submission" date="2022-09" db="EMBL/GenBank/DDBJ databases">
        <title>Novel Mycoplasma species identified in domestic and wild animals.</title>
        <authorList>
            <person name="Volokhov D.V."/>
            <person name="Furtak V.A."/>
            <person name="Zagorodnyaya T.A."/>
        </authorList>
    </citation>
    <scope>NUCLEOTIDE SEQUENCE</scope>
    <source>
        <strain evidence="18">Oakley</strain>
    </source>
</reference>
<evidence type="ECO:0000256" key="17">
    <source>
        <dbReference type="HAMAP-Rule" id="MF_01006"/>
    </source>
</evidence>
<dbReference type="Pfam" id="PF02673">
    <property type="entry name" value="BacA"/>
    <property type="match status" value="1"/>
</dbReference>
<evidence type="ECO:0000313" key="19">
    <source>
        <dbReference type="Proteomes" id="UP001177160"/>
    </source>
</evidence>
<evidence type="ECO:0000256" key="12">
    <source>
        <dbReference type="ARBA" id="ARBA00023251"/>
    </source>
</evidence>
<feature type="transmembrane region" description="Helical" evidence="17">
    <location>
        <begin position="248"/>
        <end position="269"/>
    </location>
</feature>
<sequence length="270" mass="30526">MIIDWIKFILLGIIQGITEILPISSSGHLVLFQYIFDLQQPGLAFEMFTNMASLIAMVILFYKDIWRLIVQSFKFLFKRDLSAKNDFLYVVKLMIAVIPIGIFGLLFKDEVEDIKNILFVGFALMFTGLLLLIIYRFRNQSETHDDVTFRDALFIGFTQSIAILPGVSRSGSTIIGGLSQKLSLKSLLKFSFLCYIIVSVPASLLSIIDLSSQAETIDWIGYSLAFIATLITTYIAAYLVMKRLQVKHLLYFGIYCLSVGLIAVITHFIL</sequence>
<evidence type="ECO:0000256" key="14">
    <source>
        <dbReference type="ARBA" id="ARBA00032707"/>
    </source>
</evidence>
<comment type="similarity">
    <text evidence="2 17">Belongs to the UppP family.</text>
</comment>
<evidence type="ECO:0000256" key="9">
    <source>
        <dbReference type="ARBA" id="ARBA00022984"/>
    </source>
</evidence>
<feature type="transmembrane region" description="Helical" evidence="17">
    <location>
        <begin position="87"/>
        <end position="105"/>
    </location>
</feature>
<evidence type="ECO:0000256" key="13">
    <source>
        <dbReference type="ARBA" id="ARBA00023316"/>
    </source>
</evidence>
<dbReference type="EMBL" id="JAOVQM010000003">
    <property type="protein sequence ID" value="MCV2232281.1"/>
    <property type="molecule type" value="Genomic_DNA"/>
</dbReference>
<evidence type="ECO:0000256" key="7">
    <source>
        <dbReference type="ARBA" id="ARBA00022801"/>
    </source>
</evidence>
<feature type="transmembrane region" description="Helical" evidence="17">
    <location>
        <begin position="187"/>
        <end position="208"/>
    </location>
</feature>
<gene>
    <name evidence="17" type="primary">uppP</name>
    <name evidence="18" type="ORF">N7548_05505</name>
</gene>
<feature type="transmembrane region" description="Helical" evidence="17">
    <location>
        <begin position="9"/>
        <end position="35"/>
    </location>
</feature>
<feature type="transmembrane region" description="Helical" evidence="17">
    <location>
        <begin position="117"/>
        <end position="135"/>
    </location>
</feature>
<keyword evidence="7 17" id="KW-0378">Hydrolase</keyword>
<organism evidence="18 19">
    <name type="scientific">Paracholeplasma manati</name>
    <dbReference type="NCBI Taxonomy" id="591373"/>
    <lineage>
        <taxon>Bacteria</taxon>
        <taxon>Bacillati</taxon>
        <taxon>Mycoplasmatota</taxon>
        <taxon>Mollicutes</taxon>
        <taxon>Acholeplasmatales</taxon>
        <taxon>Acholeplasmataceae</taxon>
        <taxon>Paracholeplasma</taxon>
    </lineage>
</organism>
<keyword evidence="11 17" id="KW-0472">Membrane</keyword>
<evidence type="ECO:0000256" key="15">
    <source>
        <dbReference type="ARBA" id="ARBA00032932"/>
    </source>
</evidence>
<feature type="transmembrane region" description="Helical" evidence="17">
    <location>
        <begin position="47"/>
        <end position="66"/>
    </location>
</feature>
<evidence type="ECO:0000256" key="2">
    <source>
        <dbReference type="ARBA" id="ARBA00010621"/>
    </source>
</evidence>
<evidence type="ECO:0000256" key="4">
    <source>
        <dbReference type="ARBA" id="ARBA00021581"/>
    </source>
</evidence>
<dbReference type="InterPro" id="IPR003824">
    <property type="entry name" value="UppP"/>
</dbReference>
<keyword evidence="5 17" id="KW-1003">Cell membrane</keyword>
<dbReference type="PANTHER" id="PTHR30622">
    <property type="entry name" value="UNDECAPRENYL-DIPHOSPHATASE"/>
    <property type="match status" value="1"/>
</dbReference>
<comment type="caution">
    <text evidence="18">The sequence shown here is derived from an EMBL/GenBank/DDBJ whole genome shotgun (WGS) entry which is preliminary data.</text>
</comment>
<comment type="function">
    <text evidence="17">Catalyzes the dephosphorylation of undecaprenyl diphosphate (UPP). Confers resistance to bacitracin.</text>
</comment>
<evidence type="ECO:0000256" key="6">
    <source>
        <dbReference type="ARBA" id="ARBA00022692"/>
    </source>
</evidence>
<comment type="catalytic activity">
    <reaction evidence="16 17">
        <text>di-trans,octa-cis-undecaprenyl diphosphate + H2O = di-trans,octa-cis-undecaprenyl phosphate + phosphate + H(+)</text>
        <dbReference type="Rhea" id="RHEA:28094"/>
        <dbReference type="ChEBI" id="CHEBI:15377"/>
        <dbReference type="ChEBI" id="CHEBI:15378"/>
        <dbReference type="ChEBI" id="CHEBI:43474"/>
        <dbReference type="ChEBI" id="CHEBI:58405"/>
        <dbReference type="ChEBI" id="CHEBI:60392"/>
        <dbReference type="EC" id="3.6.1.27"/>
    </reaction>
</comment>
<dbReference type="HAMAP" id="MF_01006">
    <property type="entry name" value="Undec_diphosphatase"/>
    <property type="match status" value="1"/>
</dbReference>
<accession>A0ABT2Y6C0</accession>
<evidence type="ECO:0000256" key="8">
    <source>
        <dbReference type="ARBA" id="ARBA00022960"/>
    </source>
</evidence>
<dbReference type="EC" id="3.6.1.27" evidence="3 17"/>
<keyword evidence="9 17" id="KW-0573">Peptidoglycan synthesis</keyword>
<keyword evidence="8 17" id="KW-0133">Cell shape</keyword>
<evidence type="ECO:0000256" key="5">
    <source>
        <dbReference type="ARBA" id="ARBA00022475"/>
    </source>
</evidence>
<comment type="miscellaneous">
    <text evidence="17">Bacitracin is thought to be involved in the inhibition of peptidoglycan synthesis by sequestering undecaprenyl diphosphate, thereby reducing the pool of lipid carrier available.</text>
</comment>
<keyword evidence="19" id="KW-1185">Reference proteome</keyword>
<keyword evidence="6 17" id="KW-0812">Transmembrane</keyword>
<keyword evidence="10 17" id="KW-1133">Transmembrane helix</keyword>
<dbReference type="Proteomes" id="UP001177160">
    <property type="component" value="Unassembled WGS sequence"/>
</dbReference>
<evidence type="ECO:0000313" key="18">
    <source>
        <dbReference type="EMBL" id="MCV2232281.1"/>
    </source>
</evidence>
<evidence type="ECO:0000256" key="10">
    <source>
        <dbReference type="ARBA" id="ARBA00022989"/>
    </source>
</evidence>
<proteinExistence type="inferred from homology"/>
<evidence type="ECO:0000256" key="3">
    <source>
        <dbReference type="ARBA" id="ARBA00012374"/>
    </source>
</evidence>
<dbReference type="RefSeq" id="WP_263608466.1">
    <property type="nucleotide sequence ID" value="NZ_JAOVQM010000003.1"/>
</dbReference>